<dbReference type="KEGG" id="vpo:Kpol_1045p18"/>
<feature type="region of interest" description="Disordered" evidence="4">
    <location>
        <begin position="44"/>
        <end position="72"/>
    </location>
</feature>
<dbReference type="eggNOG" id="ENOG502SYGP">
    <property type="taxonomic scope" value="Eukaryota"/>
</dbReference>
<reference evidence="5 6" key="1">
    <citation type="journal article" date="2007" name="Proc. Natl. Acad. Sci. U.S.A.">
        <title>Independent sorting-out of thousands of duplicated gene pairs in two yeast species descended from a whole-genome duplication.</title>
        <authorList>
            <person name="Scannell D.R."/>
            <person name="Frank A.C."/>
            <person name="Conant G.C."/>
            <person name="Byrne K.P."/>
            <person name="Woolfit M."/>
            <person name="Wolfe K.H."/>
        </authorList>
    </citation>
    <scope>NUCLEOTIDE SEQUENCE [LARGE SCALE GENOMIC DNA]</scope>
    <source>
        <strain evidence="6">ATCC 22028 / DSM 70294 / BCRC 21397 / CBS 2163 / NBRC 10782 / NRRL Y-8283 / UCD 57-17</strain>
    </source>
</reference>
<dbReference type="PANTHER" id="PTHR41237:SF1">
    <property type="entry name" value="SMALL RIBOSOMAL SUBUNIT PROTEIN BS21M"/>
    <property type="match status" value="1"/>
</dbReference>
<dbReference type="InterPro" id="IPR052837">
    <property type="entry name" value="Mitoribosomal_bS21"/>
</dbReference>
<dbReference type="EMBL" id="DS480394">
    <property type="protein sequence ID" value="EDO18033.1"/>
    <property type="molecule type" value="Genomic_DNA"/>
</dbReference>
<dbReference type="Proteomes" id="UP000000267">
    <property type="component" value="Unassembled WGS sequence"/>
</dbReference>
<keyword evidence="3" id="KW-0687">Ribonucleoprotein</keyword>
<dbReference type="HOGENOM" id="CLU_110335_0_0_1"/>
<keyword evidence="2" id="KW-0689">Ribosomal protein</keyword>
<comment type="similarity">
    <text evidence="1">Belongs to the bacterial ribosomal protein bS21 family.</text>
</comment>
<dbReference type="OMA" id="RHRREFM"/>
<sequence length="170" mass="19167">MFARLINGQGRTHGITGMRHLSCGRAIYQKSNSTPIFDHTQLNPISKNSKKTNSLQMMGSTTSTETDSSTTTGGFKYAFNPREDAMDSKLTGVLAGRTVDVYNNDIASAFRQLSSKLTANNIAVDRRTQRFYMKPGKVAELKKSQRHRREFMMGFKRLMDIVKDAKRKGY</sequence>
<evidence type="ECO:0008006" key="7">
    <source>
        <dbReference type="Google" id="ProtNLM"/>
    </source>
</evidence>
<organism evidence="6">
    <name type="scientific">Vanderwaltozyma polyspora (strain ATCC 22028 / DSM 70294 / BCRC 21397 / CBS 2163 / NBRC 10782 / NRRL Y-8283 / UCD 57-17)</name>
    <name type="common">Kluyveromyces polysporus</name>
    <dbReference type="NCBI Taxonomy" id="436907"/>
    <lineage>
        <taxon>Eukaryota</taxon>
        <taxon>Fungi</taxon>
        <taxon>Dikarya</taxon>
        <taxon>Ascomycota</taxon>
        <taxon>Saccharomycotina</taxon>
        <taxon>Saccharomycetes</taxon>
        <taxon>Saccharomycetales</taxon>
        <taxon>Saccharomycetaceae</taxon>
        <taxon>Vanderwaltozyma</taxon>
    </lineage>
</organism>
<dbReference type="GO" id="GO:0005763">
    <property type="term" value="C:mitochondrial small ribosomal subunit"/>
    <property type="evidence" value="ECO:0007669"/>
    <property type="project" value="EnsemblFungi"/>
</dbReference>
<dbReference type="GO" id="GO:0003735">
    <property type="term" value="F:structural constituent of ribosome"/>
    <property type="evidence" value="ECO:0007669"/>
    <property type="project" value="EnsemblFungi"/>
</dbReference>
<dbReference type="AlphaFoldDB" id="A7TI26"/>
<dbReference type="Pfam" id="PF01165">
    <property type="entry name" value="Ribosomal_S21"/>
    <property type="match status" value="1"/>
</dbReference>
<proteinExistence type="inferred from homology"/>
<evidence type="ECO:0000256" key="2">
    <source>
        <dbReference type="ARBA" id="ARBA00022980"/>
    </source>
</evidence>
<dbReference type="GO" id="GO:0070124">
    <property type="term" value="P:mitochondrial translational initiation"/>
    <property type="evidence" value="ECO:0007669"/>
    <property type="project" value="EnsemblFungi"/>
</dbReference>
<evidence type="ECO:0000313" key="5">
    <source>
        <dbReference type="EMBL" id="EDO18033.1"/>
    </source>
</evidence>
<evidence type="ECO:0000256" key="4">
    <source>
        <dbReference type="SAM" id="MobiDB-lite"/>
    </source>
</evidence>
<name>A7TI26_VANPO</name>
<evidence type="ECO:0000256" key="3">
    <source>
        <dbReference type="ARBA" id="ARBA00023274"/>
    </source>
</evidence>
<evidence type="ECO:0000256" key="1">
    <source>
        <dbReference type="ARBA" id="ARBA00006640"/>
    </source>
</evidence>
<evidence type="ECO:0000313" key="6">
    <source>
        <dbReference type="Proteomes" id="UP000000267"/>
    </source>
</evidence>
<gene>
    <name evidence="5" type="ORF">Kpol_1045p18</name>
</gene>
<dbReference type="RefSeq" id="XP_001645891.1">
    <property type="nucleotide sequence ID" value="XM_001645841.1"/>
</dbReference>
<protein>
    <recommendedName>
        <fullName evidence="7">Ribosomal protein S21</fullName>
    </recommendedName>
</protein>
<dbReference type="PhylomeDB" id="A7TI26"/>
<accession>A7TI26</accession>
<dbReference type="InParanoid" id="A7TI26"/>
<dbReference type="InterPro" id="IPR001911">
    <property type="entry name" value="Ribosomal_bS21"/>
</dbReference>
<dbReference type="PANTHER" id="PTHR41237">
    <property type="entry name" value="37S RIBOSOMAL PROTEIN MRP21, MITOCHONDRIAL"/>
    <property type="match status" value="1"/>
</dbReference>
<keyword evidence="6" id="KW-1185">Reference proteome</keyword>
<feature type="compositionally biased region" description="Polar residues" evidence="4">
    <location>
        <begin position="44"/>
        <end position="59"/>
    </location>
</feature>
<dbReference type="OrthoDB" id="2501249at2759"/>
<feature type="compositionally biased region" description="Low complexity" evidence="4">
    <location>
        <begin position="60"/>
        <end position="72"/>
    </location>
</feature>
<dbReference type="GeneID" id="5546302"/>
<dbReference type="STRING" id="436907.A7TI26"/>